<gene>
    <name evidence="2" type="ORF">ACFP3J_20315</name>
</gene>
<dbReference type="Proteomes" id="UP001596065">
    <property type="component" value="Unassembled WGS sequence"/>
</dbReference>
<keyword evidence="3" id="KW-1185">Reference proteome</keyword>
<comment type="similarity">
    <text evidence="1">Belongs to the enoyl-CoA hydratase/isomerase family.</text>
</comment>
<protein>
    <submittedName>
        <fullName evidence="2">Enoyl-CoA hydratase-related protein</fullName>
    </submittedName>
</protein>
<dbReference type="Pfam" id="PF00378">
    <property type="entry name" value="ECH_1"/>
    <property type="match status" value="1"/>
</dbReference>
<dbReference type="CDD" id="cd06558">
    <property type="entry name" value="crotonase-like"/>
    <property type="match status" value="1"/>
</dbReference>
<dbReference type="PANTHER" id="PTHR42964:SF1">
    <property type="entry name" value="POLYKETIDE BIOSYNTHESIS ENOYL-COA HYDRATASE PKSH-RELATED"/>
    <property type="match status" value="1"/>
</dbReference>
<dbReference type="Gene3D" id="6.10.30.40">
    <property type="match status" value="1"/>
</dbReference>
<dbReference type="PANTHER" id="PTHR42964">
    <property type="entry name" value="ENOYL-COA HYDRATASE"/>
    <property type="match status" value="1"/>
</dbReference>
<comment type="caution">
    <text evidence="2">The sequence shown here is derived from an EMBL/GenBank/DDBJ whole genome shotgun (WGS) entry which is preliminary data.</text>
</comment>
<accession>A0ABW0WLG3</accession>
<dbReference type="EMBL" id="JBHSOE010000034">
    <property type="protein sequence ID" value="MFC5657824.1"/>
    <property type="molecule type" value="Genomic_DNA"/>
</dbReference>
<dbReference type="InterPro" id="IPR001753">
    <property type="entry name" value="Enoyl-CoA_hydra/iso"/>
</dbReference>
<dbReference type="Gene3D" id="3.90.226.10">
    <property type="entry name" value="2-enoyl-CoA Hydratase, Chain A, domain 1"/>
    <property type="match status" value="1"/>
</dbReference>
<name>A0ABW0WLG3_STRNO</name>
<organism evidence="2 3">
    <name type="scientific">Streptomyces nogalater</name>
    <dbReference type="NCBI Taxonomy" id="38314"/>
    <lineage>
        <taxon>Bacteria</taxon>
        <taxon>Bacillati</taxon>
        <taxon>Actinomycetota</taxon>
        <taxon>Actinomycetes</taxon>
        <taxon>Kitasatosporales</taxon>
        <taxon>Streptomycetaceae</taxon>
        <taxon>Streptomyces</taxon>
    </lineage>
</organism>
<dbReference type="SUPFAM" id="SSF52096">
    <property type="entry name" value="ClpP/crotonase"/>
    <property type="match status" value="1"/>
</dbReference>
<evidence type="ECO:0000313" key="3">
    <source>
        <dbReference type="Proteomes" id="UP001596065"/>
    </source>
</evidence>
<sequence length="263" mass="28210">MDLSTDHRTIRLSGTPGVLTVALDRPDAQNSIDTAMIRELHAALDTAEADPDCRVVVLTGGDGVFCTGMDLLGAAAEGRPDRERAAQGGAEFLGLLKRLTLTPRVVVATVDGRVAGGGVGLVAASDFVLATPRSTFSLPEALWGLLPCSVAPFLIRRTGFQKAYAMSLSTLPVTADQALLSGLVDQLVDQLQPALRRLAFRVTKVEGATVGDLKRYFTKMWIITPEAERLAIDEFARLMSSDGVGRRIADFAERQRFPWEGGS</sequence>
<evidence type="ECO:0000313" key="2">
    <source>
        <dbReference type="EMBL" id="MFC5657824.1"/>
    </source>
</evidence>
<dbReference type="InterPro" id="IPR051683">
    <property type="entry name" value="Enoyl-CoA_Hydratase/Isomerase"/>
</dbReference>
<dbReference type="InterPro" id="IPR029045">
    <property type="entry name" value="ClpP/crotonase-like_dom_sf"/>
</dbReference>
<evidence type="ECO:0000256" key="1">
    <source>
        <dbReference type="ARBA" id="ARBA00005254"/>
    </source>
</evidence>
<reference evidence="3" key="1">
    <citation type="journal article" date="2019" name="Int. J. Syst. Evol. Microbiol.">
        <title>The Global Catalogue of Microorganisms (GCM) 10K type strain sequencing project: providing services to taxonomists for standard genome sequencing and annotation.</title>
        <authorList>
            <consortium name="The Broad Institute Genomics Platform"/>
            <consortium name="The Broad Institute Genome Sequencing Center for Infectious Disease"/>
            <person name="Wu L."/>
            <person name="Ma J."/>
        </authorList>
    </citation>
    <scope>NUCLEOTIDE SEQUENCE [LARGE SCALE GENOMIC DNA]</scope>
    <source>
        <strain evidence="3">KCTC 5701</strain>
    </source>
</reference>
<proteinExistence type="inferred from homology"/>
<dbReference type="RefSeq" id="WP_344346556.1">
    <property type="nucleotide sequence ID" value="NZ_BAAASM010000004.1"/>
</dbReference>